<keyword evidence="1" id="KW-1133">Transmembrane helix</keyword>
<feature type="transmembrane region" description="Helical" evidence="1">
    <location>
        <begin position="26"/>
        <end position="45"/>
    </location>
</feature>
<dbReference type="EMBL" id="AP029022">
    <property type="protein sequence ID" value="BEV05487.1"/>
    <property type="molecule type" value="Genomic_DNA"/>
</dbReference>
<sequence>MLIFIVLIVLGFLIFGSKHHDEIYFLGWMFILAAASFGVRFFNYVKRIIISKAKYPLPLNLLCNIFTIGKPYYFGKDQFDLDEIINDNKLPQTFYYINNHQHPILEFKRDKLLFHGTEYPWKNLSWKYFLYFEHPWETKNAKRTIEFTGTNKNDIRINNKIEFEKIKADENEVILLFVIHDLLFGTKASYYY</sequence>
<dbReference type="Proteomes" id="UP001380186">
    <property type="component" value="Chromosome"/>
</dbReference>
<evidence type="ECO:0000313" key="3">
    <source>
        <dbReference type="Proteomes" id="UP001380186"/>
    </source>
</evidence>
<organism evidence="2 3">
    <name type="scientific">Chryseobacterium gambrini</name>
    <dbReference type="NCBI Taxonomy" id="373672"/>
    <lineage>
        <taxon>Bacteria</taxon>
        <taxon>Pseudomonadati</taxon>
        <taxon>Bacteroidota</taxon>
        <taxon>Flavobacteriia</taxon>
        <taxon>Flavobacteriales</taxon>
        <taxon>Weeksellaceae</taxon>
        <taxon>Chryseobacterium group</taxon>
        <taxon>Chryseobacterium</taxon>
    </lineage>
</organism>
<evidence type="ECO:0000313" key="2">
    <source>
        <dbReference type="EMBL" id="BEV05487.1"/>
    </source>
</evidence>
<keyword evidence="3" id="KW-1185">Reference proteome</keyword>
<evidence type="ECO:0008006" key="4">
    <source>
        <dbReference type="Google" id="ProtNLM"/>
    </source>
</evidence>
<name>A0ABM8KA11_9FLAO</name>
<evidence type="ECO:0000256" key="1">
    <source>
        <dbReference type="SAM" id="Phobius"/>
    </source>
</evidence>
<reference evidence="2 3" key="1">
    <citation type="journal article" date="2020" name="Microbes Environ.">
        <title>Synthetic bacterial community of duckweed: a simple and stable system to study plant-microbe interactions.</title>
        <authorList>
            <person name="Ishizawa H."/>
            <person name="Tada M."/>
            <person name="Kuroda M."/>
            <person name="Inoue D."/>
            <person name="Futamata H."/>
            <person name="Ike M."/>
        </authorList>
    </citation>
    <scope>NUCLEOTIDE SEQUENCE [LARGE SCALE GENOMIC DNA]</scope>
    <source>
        <strain evidence="2 3">DW100</strain>
    </source>
</reference>
<keyword evidence="1" id="KW-0472">Membrane</keyword>
<gene>
    <name evidence="2" type="ORF">CRDW_28610</name>
</gene>
<accession>A0ABM8KA11</accession>
<proteinExistence type="predicted"/>
<keyword evidence="1" id="KW-0812">Transmembrane</keyword>
<dbReference type="RefSeq" id="WP_338613072.1">
    <property type="nucleotide sequence ID" value="NZ_AP029022.1"/>
</dbReference>
<protein>
    <recommendedName>
        <fullName evidence="4">SMODS-associating 2TM beta-strand rich effector domain-containing protein</fullName>
    </recommendedName>
</protein>